<sequence>MYAHHVYAWVTYDVDVVGYPHVKHPKPSVICYQSAARK</sequence>
<accession>A0AB39C405</accession>
<proteinExistence type="predicted"/>
<evidence type="ECO:0000313" key="1">
    <source>
        <dbReference type="EMBL" id="XDJ00794.1"/>
    </source>
</evidence>
<name>A0AB39C405_9CAUD</name>
<protein>
    <submittedName>
        <fullName evidence="1">Uncharacterized protein</fullName>
    </submittedName>
</protein>
<organism evidence="1">
    <name type="scientific">Klebsiella phage PMBT63</name>
    <dbReference type="NCBI Taxonomy" id="3229739"/>
    <lineage>
        <taxon>Viruses</taxon>
        <taxon>Duplodnaviria</taxon>
        <taxon>Heunggongvirae</taxon>
        <taxon>Uroviricota</taxon>
        <taxon>Caudoviricetes</taxon>
    </lineage>
</organism>
<reference evidence="1" key="1">
    <citation type="submission" date="2024-06" db="EMBL/GenBank/DDBJ databases">
        <title>This phage originates from the Bacteriophage catalogue of the Bacteriophage Competence Centre, Department of Microbiology und Biotechnology, Max Rubner-Institut, Kiel, Germany.</title>
        <authorList>
            <person name="Sprotte S."/>
            <person name="Brinks E."/>
            <person name="Hille F."/>
        </authorList>
    </citation>
    <scope>NUCLEOTIDE SEQUENCE</scope>
</reference>
<dbReference type="EMBL" id="PP926509">
    <property type="protein sequence ID" value="XDJ00794.1"/>
    <property type="molecule type" value="Genomic_DNA"/>
</dbReference>